<dbReference type="EMBL" id="RMBX01000012">
    <property type="protein sequence ID" value="RPD39233.1"/>
    <property type="molecule type" value="Genomic_DNA"/>
</dbReference>
<keyword evidence="2" id="KW-1185">Reference proteome</keyword>
<dbReference type="AlphaFoldDB" id="A0A3N4MUV2"/>
<dbReference type="OrthoDB" id="679616at2"/>
<evidence type="ECO:0000313" key="1">
    <source>
        <dbReference type="EMBL" id="RPD39233.1"/>
    </source>
</evidence>
<name>A0A3N4MUV2_9BACT</name>
<gene>
    <name evidence="1" type="ORF">EG028_21725</name>
</gene>
<evidence type="ECO:0000313" key="2">
    <source>
        <dbReference type="Proteomes" id="UP000279089"/>
    </source>
</evidence>
<proteinExistence type="predicted"/>
<organism evidence="1 2">
    <name type="scientific">Chitinophaga barathri</name>
    <dbReference type="NCBI Taxonomy" id="1647451"/>
    <lineage>
        <taxon>Bacteria</taxon>
        <taxon>Pseudomonadati</taxon>
        <taxon>Bacteroidota</taxon>
        <taxon>Chitinophagia</taxon>
        <taxon>Chitinophagales</taxon>
        <taxon>Chitinophagaceae</taxon>
        <taxon>Chitinophaga</taxon>
    </lineage>
</organism>
<dbReference type="Proteomes" id="UP000279089">
    <property type="component" value="Unassembled WGS sequence"/>
</dbReference>
<comment type="caution">
    <text evidence="1">The sequence shown here is derived from an EMBL/GenBank/DDBJ whole genome shotgun (WGS) entry which is preliminary data.</text>
</comment>
<dbReference type="RefSeq" id="WP_120518381.1">
    <property type="nucleotide sequence ID" value="NZ_QXZY01000012.1"/>
</dbReference>
<reference evidence="2" key="1">
    <citation type="submission" date="2018-11" db="EMBL/GenBank/DDBJ databases">
        <title>Chitinophaga lutea sp.nov., isolate from arsenic contaminated soil.</title>
        <authorList>
            <person name="Zong Y."/>
        </authorList>
    </citation>
    <scope>NUCLEOTIDE SEQUENCE [LARGE SCALE GENOMIC DNA]</scope>
    <source>
        <strain evidence="2">YLT18</strain>
    </source>
</reference>
<protein>
    <submittedName>
        <fullName evidence="1">Uncharacterized protein</fullName>
    </submittedName>
</protein>
<accession>A0A3N4MUV2</accession>
<sequence length="62" mass="6723">MKRSILFLGLCIALGLGITTTLKASGKKFIKVCCDQNTGVCQRISATEVLYGPDVYQLNQCP</sequence>